<evidence type="ECO:0000259" key="3">
    <source>
        <dbReference type="PROSITE" id="PS51186"/>
    </source>
</evidence>
<dbReference type="Pfam" id="PF00583">
    <property type="entry name" value="Acetyltransf_1"/>
    <property type="match status" value="1"/>
</dbReference>
<dbReference type="CDD" id="cd04301">
    <property type="entry name" value="NAT_SF"/>
    <property type="match status" value="1"/>
</dbReference>
<evidence type="ECO:0000256" key="2">
    <source>
        <dbReference type="ARBA" id="ARBA00023315"/>
    </source>
</evidence>
<keyword evidence="5" id="KW-1185">Reference proteome</keyword>
<organism evidence="4 5">
    <name type="scientific">Tersicoccus phoenicis</name>
    <dbReference type="NCBI Taxonomy" id="554083"/>
    <lineage>
        <taxon>Bacteria</taxon>
        <taxon>Bacillati</taxon>
        <taxon>Actinomycetota</taxon>
        <taxon>Actinomycetes</taxon>
        <taxon>Micrococcales</taxon>
        <taxon>Micrococcaceae</taxon>
        <taxon>Tersicoccus</taxon>
    </lineage>
</organism>
<reference evidence="4 5" key="1">
    <citation type="submission" date="2016-12" db="EMBL/GenBank/DDBJ databases">
        <title>Draft genome of Tersicoccus phoenicis 1P05MA.</title>
        <authorList>
            <person name="Nakajima Y."/>
            <person name="Yoshizawa S."/>
            <person name="Nakamura K."/>
            <person name="Ogura Y."/>
            <person name="Hayashi T."/>
            <person name="Kogure K."/>
        </authorList>
    </citation>
    <scope>NUCLEOTIDE SEQUENCE [LARGE SCALE GENOMIC DNA]</scope>
    <source>
        <strain evidence="4 5">1p05MA</strain>
    </source>
</reference>
<dbReference type="InterPro" id="IPR016181">
    <property type="entry name" value="Acyl_CoA_acyltransferase"/>
</dbReference>
<sequence>MNVPRTAPTPGDSDRETPDIAAETTAVYLSATDARAAEMLTDLAGLYEDRYGPGARAEMNRYSADLFDPPLGAFLLLMLDDLAVAGGAFMPHSAGTVEFKRIWTHRQHRRRGLSRRVLRELEAEAARRGYRRVVLTTGPRQPEAIALYRNAGYTRLLDVATPTEAVDLLTFEKWLPESAN</sequence>
<dbReference type="Gene3D" id="3.40.630.30">
    <property type="match status" value="1"/>
</dbReference>
<dbReference type="STRING" id="554083.BKD30_04250"/>
<dbReference type="InterPro" id="IPR050832">
    <property type="entry name" value="Bact_Acetyltransf"/>
</dbReference>
<accession>A0A1R1LHF0</accession>
<gene>
    <name evidence="4" type="ORF">BKD30_04250</name>
</gene>
<evidence type="ECO:0000313" key="5">
    <source>
        <dbReference type="Proteomes" id="UP000187085"/>
    </source>
</evidence>
<feature type="domain" description="N-acetyltransferase" evidence="3">
    <location>
        <begin position="32"/>
        <end position="176"/>
    </location>
</feature>
<dbReference type="AlphaFoldDB" id="A0A1R1LHF0"/>
<proteinExistence type="predicted"/>
<comment type="caution">
    <text evidence="4">The sequence shown here is derived from an EMBL/GenBank/DDBJ whole genome shotgun (WGS) entry which is preliminary data.</text>
</comment>
<dbReference type="PANTHER" id="PTHR43877">
    <property type="entry name" value="AMINOALKYLPHOSPHONATE N-ACETYLTRANSFERASE-RELATED-RELATED"/>
    <property type="match status" value="1"/>
</dbReference>
<dbReference type="InterPro" id="IPR000182">
    <property type="entry name" value="GNAT_dom"/>
</dbReference>
<keyword evidence="2" id="KW-0012">Acyltransferase</keyword>
<evidence type="ECO:0000256" key="1">
    <source>
        <dbReference type="ARBA" id="ARBA00022679"/>
    </source>
</evidence>
<dbReference type="Proteomes" id="UP000187085">
    <property type="component" value="Unassembled WGS sequence"/>
</dbReference>
<protein>
    <recommendedName>
        <fullName evidence="3">N-acetyltransferase domain-containing protein</fullName>
    </recommendedName>
</protein>
<name>A0A1R1LHF0_9MICC</name>
<evidence type="ECO:0000313" key="4">
    <source>
        <dbReference type="EMBL" id="OMH26965.1"/>
    </source>
</evidence>
<dbReference type="GO" id="GO:0016747">
    <property type="term" value="F:acyltransferase activity, transferring groups other than amino-acyl groups"/>
    <property type="evidence" value="ECO:0007669"/>
    <property type="project" value="InterPro"/>
</dbReference>
<dbReference type="SUPFAM" id="SSF55729">
    <property type="entry name" value="Acyl-CoA N-acyltransferases (Nat)"/>
    <property type="match status" value="1"/>
</dbReference>
<dbReference type="RefSeq" id="WP_076702530.1">
    <property type="nucleotide sequence ID" value="NZ_MRDE01000018.1"/>
</dbReference>
<dbReference type="PROSITE" id="PS51186">
    <property type="entry name" value="GNAT"/>
    <property type="match status" value="1"/>
</dbReference>
<dbReference type="EMBL" id="MRDE01000018">
    <property type="protein sequence ID" value="OMH26965.1"/>
    <property type="molecule type" value="Genomic_DNA"/>
</dbReference>
<keyword evidence="1" id="KW-0808">Transferase</keyword>